<keyword evidence="6" id="KW-1185">Reference proteome</keyword>
<evidence type="ECO:0000256" key="4">
    <source>
        <dbReference type="SAM" id="SignalP"/>
    </source>
</evidence>
<dbReference type="SMART" id="SM00248">
    <property type="entry name" value="ANK"/>
    <property type="match status" value="3"/>
</dbReference>
<dbReference type="Proteomes" id="UP000245539">
    <property type="component" value="Unassembled WGS sequence"/>
</dbReference>
<dbReference type="EMBL" id="QGKM01000125">
    <property type="protein sequence ID" value="PWQ92065.1"/>
    <property type="molecule type" value="Genomic_DNA"/>
</dbReference>
<evidence type="ECO:0000256" key="1">
    <source>
        <dbReference type="ARBA" id="ARBA00022737"/>
    </source>
</evidence>
<keyword evidence="4" id="KW-0732">Signal</keyword>
<dbReference type="RefSeq" id="WP_109839996.1">
    <property type="nucleotide sequence ID" value="NZ_QGKM01000125.1"/>
</dbReference>
<organism evidence="5 6">
    <name type="scientific">Leucothrix pacifica</name>
    <dbReference type="NCBI Taxonomy" id="1247513"/>
    <lineage>
        <taxon>Bacteria</taxon>
        <taxon>Pseudomonadati</taxon>
        <taxon>Pseudomonadota</taxon>
        <taxon>Gammaproteobacteria</taxon>
        <taxon>Thiotrichales</taxon>
        <taxon>Thiotrichaceae</taxon>
        <taxon>Leucothrix</taxon>
    </lineage>
</organism>
<protein>
    <submittedName>
        <fullName evidence="5">Uncharacterized protein</fullName>
    </submittedName>
</protein>
<evidence type="ECO:0000313" key="6">
    <source>
        <dbReference type="Proteomes" id="UP000245539"/>
    </source>
</evidence>
<comment type="caution">
    <text evidence="5">The sequence shown here is derived from an EMBL/GenBank/DDBJ whole genome shotgun (WGS) entry which is preliminary data.</text>
</comment>
<dbReference type="InterPro" id="IPR002110">
    <property type="entry name" value="Ankyrin_rpt"/>
</dbReference>
<dbReference type="AlphaFoldDB" id="A0A317C089"/>
<reference evidence="5 6" key="1">
    <citation type="submission" date="2018-05" db="EMBL/GenBank/DDBJ databases">
        <title>Leucothrix arctica sp. nov., isolated from Arctic seawater.</title>
        <authorList>
            <person name="Choi A."/>
            <person name="Baek K."/>
        </authorList>
    </citation>
    <scope>NUCLEOTIDE SEQUENCE [LARGE SCALE GENOMIC DNA]</scope>
    <source>
        <strain evidence="5 6">JCM 18388</strain>
    </source>
</reference>
<dbReference type="Pfam" id="PF12796">
    <property type="entry name" value="Ank_2"/>
    <property type="match status" value="1"/>
</dbReference>
<sequence>MTPVKLFLAALAVALMPSMTSADTQRELSQELFEAAHLGYMPIVIDLVSRGANVNYMNGRRETAMHGAASRGHLHVIQYLRAHRAYLHPRTVENWLPLHHAVRFGHENVANYMLANGAPLYSRTRTGQTVFDIAEATGNIRMLNLLERYRRR</sequence>
<dbReference type="OrthoDB" id="5657095at2"/>
<keyword evidence="1" id="KW-0677">Repeat</keyword>
<dbReference type="PROSITE" id="PS50088">
    <property type="entry name" value="ANK_REPEAT"/>
    <property type="match status" value="1"/>
</dbReference>
<proteinExistence type="predicted"/>
<dbReference type="PANTHER" id="PTHR24171:SF9">
    <property type="entry name" value="ANKYRIN REPEAT DOMAIN-CONTAINING PROTEIN 39"/>
    <property type="match status" value="1"/>
</dbReference>
<accession>A0A317C089</accession>
<keyword evidence="2 3" id="KW-0040">ANK repeat</keyword>
<dbReference type="Gene3D" id="1.25.40.20">
    <property type="entry name" value="Ankyrin repeat-containing domain"/>
    <property type="match status" value="1"/>
</dbReference>
<gene>
    <name evidence="5" type="ORF">DKW60_23060</name>
</gene>
<dbReference type="SUPFAM" id="SSF48403">
    <property type="entry name" value="Ankyrin repeat"/>
    <property type="match status" value="1"/>
</dbReference>
<feature type="chain" id="PRO_5016329528" evidence="4">
    <location>
        <begin position="23"/>
        <end position="152"/>
    </location>
</feature>
<dbReference type="PANTHER" id="PTHR24171">
    <property type="entry name" value="ANKYRIN REPEAT DOMAIN-CONTAINING PROTEIN 39-RELATED"/>
    <property type="match status" value="1"/>
</dbReference>
<evidence type="ECO:0000256" key="3">
    <source>
        <dbReference type="PROSITE-ProRule" id="PRU00023"/>
    </source>
</evidence>
<evidence type="ECO:0000256" key="2">
    <source>
        <dbReference type="ARBA" id="ARBA00023043"/>
    </source>
</evidence>
<name>A0A317C089_9GAMM</name>
<feature type="signal peptide" evidence="4">
    <location>
        <begin position="1"/>
        <end position="22"/>
    </location>
</feature>
<feature type="repeat" description="ANK" evidence="3">
    <location>
        <begin position="93"/>
        <end position="125"/>
    </location>
</feature>
<dbReference type="InterPro" id="IPR036770">
    <property type="entry name" value="Ankyrin_rpt-contain_sf"/>
</dbReference>
<dbReference type="PROSITE" id="PS50297">
    <property type="entry name" value="ANK_REP_REGION"/>
    <property type="match status" value="1"/>
</dbReference>
<evidence type="ECO:0000313" key="5">
    <source>
        <dbReference type="EMBL" id="PWQ92065.1"/>
    </source>
</evidence>